<dbReference type="InterPro" id="IPR021109">
    <property type="entry name" value="Peptidase_aspartic_dom_sf"/>
</dbReference>
<evidence type="ECO:0000313" key="1">
    <source>
        <dbReference type="EMBL" id="KIP03682.1"/>
    </source>
</evidence>
<evidence type="ECO:0000313" key="2">
    <source>
        <dbReference type="Proteomes" id="UP000053257"/>
    </source>
</evidence>
<dbReference type="STRING" id="745531.A0A0C3S279"/>
<dbReference type="CDD" id="cd00303">
    <property type="entry name" value="retropepsin_like"/>
    <property type="match status" value="1"/>
</dbReference>
<dbReference type="AlphaFoldDB" id="A0A0C3S279"/>
<reference evidence="1 2" key="1">
    <citation type="journal article" date="2014" name="PLoS Genet.">
        <title>Analysis of the Phlebiopsis gigantea genome, transcriptome and secretome provides insight into its pioneer colonization strategies of wood.</title>
        <authorList>
            <person name="Hori C."/>
            <person name="Ishida T."/>
            <person name="Igarashi K."/>
            <person name="Samejima M."/>
            <person name="Suzuki H."/>
            <person name="Master E."/>
            <person name="Ferreira P."/>
            <person name="Ruiz-Duenas F.J."/>
            <person name="Held B."/>
            <person name="Canessa P."/>
            <person name="Larrondo L.F."/>
            <person name="Schmoll M."/>
            <person name="Druzhinina I.S."/>
            <person name="Kubicek C.P."/>
            <person name="Gaskell J.A."/>
            <person name="Kersten P."/>
            <person name="St John F."/>
            <person name="Glasner J."/>
            <person name="Sabat G."/>
            <person name="Splinter BonDurant S."/>
            <person name="Syed K."/>
            <person name="Yadav J."/>
            <person name="Mgbeahuruike A.C."/>
            <person name="Kovalchuk A."/>
            <person name="Asiegbu F.O."/>
            <person name="Lackner G."/>
            <person name="Hoffmeister D."/>
            <person name="Rencoret J."/>
            <person name="Gutierrez A."/>
            <person name="Sun H."/>
            <person name="Lindquist E."/>
            <person name="Barry K."/>
            <person name="Riley R."/>
            <person name="Grigoriev I.V."/>
            <person name="Henrissat B."/>
            <person name="Kues U."/>
            <person name="Berka R.M."/>
            <person name="Martinez A.T."/>
            <person name="Covert S.F."/>
            <person name="Blanchette R.A."/>
            <person name="Cullen D."/>
        </authorList>
    </citation>
    <scope>NUCLEOTIDE SEQUENCE [LARGE SCALE GENOMIC DNA]</scope>
    <source>
        <strain evidence="1 2">11061_1 CR5-6</strain>
    </source>
</reference>
<protein>
    <submittedName>
        <fullName evidence="1">Uncharacterized protein</fullName>
    </submittedName>
</protein>
<sequence length="163" mass="18762">METTTVDLEIGLEQIQTKFYVTKIGKQDIILGMTWLQENNPNIDWAKGTIRLRPALKLHLRTPTRFQVQKVSTDFIPTDQPAAKHDKEVIITCLPDQRQAIIMDIKERTIDEAIEDVYIRLKVTPATTMAQPADMENSLPPEFQEYTDIFEKKSVECFSPSRP</sequence>
<dbReference type="HOGENOM" id="CLU_000384_42_7_1"/>
<keyword evidence="2" id="KW-1185">Reference proteome</keyword>
<accession>A0A0C3S279</accession>
<dbReference type="OrthoDB" id="2802569at2759"/>
<gene>
    <name evidence="1" type="ORF">PHLGIDRAFT_121380</name>
</gene>
<name>A0A0C3S279_PHLG1</name>
<organism evidence="1 2">
    <name type="scientific">Phlebiopsis gigantea (strain 11061_1 CR5-6)</name>
    <name type="common">White-rot fungus</name>
    <name type="synonym">Peniophora gigantea</name>
    <dbReference type="NCBI Taxonomy" id="745531"/>
    <lineage>
        <taxon>Eukaryota</taxon>
        <taxon>Fungi</taxon>
        <taxon>Dikarya</taxon>
        <taxon>Basidiomycota</taxon>
        <taxon>Agaricomycotina</taxon>
        <taxon>Agaricomycetes</taxon>
        <taxon>Polyporales</taxon>
        <taxon>Phanerochaetaceae</taxon>
        <taxon>Phlebiopsis</taxon>
    </lineage>
</organism>
<dbReference type="EMBL" id="KN840605">
    <property type="protein sequence ID" value="KIP03682.1"/>
    <property type="molecule type" value="Genomic_DNA"/>
</dbReference>
<proteinExistence type="predicted"/>
<dbReference type="Gene3D" id="2.40.70.10">
    <property type="entry name" value="Acid Proteases"/>
    <property type="match status" value="1"/>
</dbReference>
<dbReference type="Proteomes" id="UP000053257">
    <property type="component" value="Unassembled WGS sequence"/>
</dbReference>